<name>A0A2P5BLE4_PARAD</name>
<gene>
    <name evidence="2" type="ORF">PanWU01x14_229380</name>
</gene>
<dbReference type="AlphaFoldDB" id="A0A2P5BLE4"/>
<feature type="non-terminal residue" evidence="2">
    <location>
        <position position="59"/>
    </location>
</feature>
<keyword evidence="3" id="KW-1185">Reference proteome</keyword>
<dbReference type="Proteomes" id="UP000237105">
    <property type="component" value="Unassembled WGS sequence"/>
</dbReference>
<protein>
    <submittedName>
        <fullName evidence="2">Uncharacterized protein</fullName>
    </submittedName>
</protein>
<feature type="region of interest" description="Disordered" evidence="1">
    <location>
        <begin position="1"/>
        <end position="28"/>
    </location>
</feature>
<proteinExistence type="predicted"/>
<evidence type="ECO:0000313" key="3">
    <source>
        <dbReference type="Proteomes" id="UP000237105"/>
    </source>
</evidence>
<dbReference type="OrthoDB" id="10397334at2759"/>
<evidence type="ECO:0000256" key="1">
    <source>
        <dbReference type="SAM" id="MobiDB-lite"/>
    </source>
</evidence>
<sequence length="59" mass="6323">MMILRFGSGSLAPTSKSATTSRKESVKGSLKRTIVAKENIAKKRKVLAISSISMDDIPS</sequence>
<feature type="compositionally biased region" description="Polar residues" evidence="1">
    <location>
        <begin position="11"/>
        <end position="20"/>
    </location>
</feature>
<accession>A0A2P5BLE4</accession>
<reference evidence="3" key="1">
    <citation type="submission" date="2016-06" db="EMBL/GenBank/DDBJ databases">
        <title>Parallel loss of symbiosis genes in relatives of nitrogen-fixing non-legume Parasponia.</title>
        <authorList>
            <person name="Van Velzen R."/>
            <person name="Holmer R."/>
            <person name="Bu F."/>
            <person name="Rutten L."/>
            <person name="Van Zeijl A."/>
            <person name="Liu W."/>
            <person name="Santuari L."/>
            <person name="Cao Q."/>
            <person name="Sharma T."/>
            <person name="Shen D."/>
            <person name="Roswanjaya Y."/>
            <person name="Wardhani T."/>
            <person name="Kalhor M.S."/>
            <person name="Jansen J."/>
            <person name="Van den Hoogen J."/>
            <person name="Gungor B."/>
            <person name="Hartog M."/>
            <person name="Hontelez J."/>
            <person name="Verver J."/>
            <person name="Yang W.-C."/>
            <person name="Schijlen E."/>
            <person name="Repin R."/>
            <person name="Schilthuizen M."/>
            <person name="Schranz E."/>
            <person name="Heidstra R."/>
            <person name="Miyata K."/>
            <person name="Fedorova E."/>
            <person name="Kohlen W."/>
            <person name="Bisseling T."/>
            <person name="Smit S."/>
            <person name="Geurts R."/>
        </authorList>
    </citation>
    <scope>NUCLEOTIDE SEQUENCE [LARGE SCALE GENOMIC DNA]</scope>
    <source>
        <strain evidence="3">cv. WU1-14</strain>
    </source>
</reference>
<evidence type="ECO:0000313" key="2">
    <source>
        <dbReference type="EMBL" id="PON49622.1"/>
    </source>
</evidence>
<comment type="caution">
    <text evidence="2">The sequence shown here is derived from an EMBL/GenBank/DDBJ whole genome shotgun (WGS) entry which is preliminary data.</text>
</comment>
<dbReference type="EMBL" id="JXTB01000258">
    <property type="protein sequence ID" value="PON49622.1"/>
    <property type="molecule type" value="Genomic_DNA"/>
</dbReference>
<organism evidence="2 3">
    <name type="scientific">Parasponia andersonii</name>
    <name type="common">Sponia andersonii</name>
    <dbReference type="NCBI Taxonomy" id="3476"/>
    <lineage>
        <taxon>Eukaryota</taxon>
        <taxon>Viridiplantae</taxon>
        <taxon>Streptophyta</taxon>
        <taxon>Embryophyta</taxon>
        <taxon>Tracheophyta</taxon>
        <taxon>Spermatophyta</taxon>
        <taxon>Magnoliopsida</taxon>
        <taxon>eudicotyledons</taxon>
        <taxon>Gunneridae</taxon>
        <taxon>Pentapetalae</taxon>
        <taxon>rosids</taxon>
        <taxon>fabids</taxon>
        <taxon>Rosales</taxon>
        <taxon>Cannabaceae</taxon>
        <taxon>Parasponia</taxon>
    </lineage>
</organism>